<feature type="coiled-coil region" evidence="5">
    <location>
        <begin position="185"/>
        <end position="219"/>
    </location>
</feature>
<evidence type="ECO:0000256" key="1">
    <source>
        <dbReference type="ARBA" id="ARBA00022744"/>
    </source>
</evidence>
<dbReference type="FunFam" id="1.20.5.170:FF:000002">
    <property type="entry name" value="Type I keratin KA11"/>
    <property type="match status" value="1"/>
</dbReference>
<organism evidence="8 9">
    <name type="scientific">Engystomops pustulosus</name>
    <name type="common">Tungara frog</name>
    <name type="synonym">Physalaemus pustulosus</name>
    <dbReference type="NCBI Taxonomy" id="76066"/>
    <lineage>
        <taxon>Eukaryota</taxon>
        <taxon>Metazoa</taxon>
        <taxon>Chordata</taxon>
        <taxon>Craniata</taxon>
        <taxon>Vertebrata</taxon>
        <taxon>Euteleostomi</taxon>
        <taxon>Amphibia</taxon>
        <taxon>Batrachia</taxon>
        <taxon>Anura</taxon>
        <taxon>Neobatrachia</taxon>
        <taxon>Hyloidea</taxon>
        <taxon>Leptodactylidae</taxon>
        <taxon>Leiuperinae</taxon>
        <taxon>Engystomops</taxon>
    </lineage>
</organism>
<evidence type="ECO:0000259" key="7">
    <source>
        <dbReference type="PROSITE" id="PS51842"/>
    </source>
</evidence>
<dbReference type="PROSITE" id="PS00226">
    <property type="entry name" value="IF_ROD_1"/>
    <property type="match status" value="1"/>
</dbReference>
<sequence length="544" mass="58801">MIIDKRYKQWQSLGKECLKKKPLTLGYDTPKKIYYIKNRSCTDITLSIEAAFFHLERVSFCLNNMSHSYRQSSHQASSVHRGSFGQGAHMAGGHAGGAGSYGGGFSSGSASYGGGASAFGGAVEFGGGHGGAAAGFGGGYGGGAAGFGGGYGGGAAGFGGSFGGGAGGSYGGSEGIFSGNEKQTMQNLNDRLANYLDKVHALEEANAELELKIKEWYEKQRGSSTSGDKGKDYSKYYATIDQLKGQIIVVTNGNAALVLQIDNARLAADDFQMKLQAEQALRQSVEADINGLRRVLDDLTLSRSDLETQFEGLTEEMALLKKNHQDEIKGSQGPTVGEVNVEMNAAPGIDLTKILNDMRGKYEAMAEKNRNEAEAQFNKMSEGLKKEISTGAQQVQSSKSEMSELKKTLQALEIELQSQLAMKKTLEDTLAETEGRYCMLISQMQMQISSIEEQLAQLRADIECQTAEYEDLLDIKTRLEAEIETYRRLLDGEGGSQTTKPPPQTQGTGSKTEQKRTRVVKKLIENMVDGKVVSSHVVEEKEEY</sequence>
<dbReference type="Gene3D" id="1.20.5.1160">
    <property type="entry name" value="Vasodilator-stimulated phosphoprotein"/>
    <property type="match status" value="1"/>
</dbReference>
<evidence type="ECO:0000256" key="4">
    <source>
        <dbReference type="RuleBase" id="RU000685"/>
    </source>
</evidence>
<comment type="similarity">
    <text evidence="4">Belongs to the intermediate filament family.</text>
</comment>
<dbReference type="Gene3D" id="1.20.5.500">
    <property type="entry name" value="Single helix bin"/>
    <property type="match status" value="1"/>
</dbReference>
<proteinExistence type="inferred from homology"/>
<dbReference type="GO" id="GO:0045109">
    <property type="term" value="P:intermediate filament organization"/>
    <property type="evidence" value="ECO:0007669"/>
    <property type="project" value="TreeGrafter"/>
</dbReference>
<dbReference type="InterPro" id="IPR039008">
    <property type="entry name" value="IF_rod_dom"/>
</dbReference>
<keyword evidence="3 5" id="KW-0175">Coiled coil</keyword>
<feature type="coiled-coil region" evidence="5">
    <location>
        <begin position="289"/>
        <end position="323"/>
    </location>
</feature>
<dbReference type="PROSITE" id="PS51842">
    <property type="entry name" value="IF_ROD_2"/>
    <property type="match status" value="1"/>
</dbReference>
<dbReference type="GO" id="GO:0030855">
    <property type="term" value="P:epithelial cell differentiation"/>
    <property type="evidence" value="ECO:0007669"/>
    <property type="project" value="TreeGrafter"/>
</dbReference>
<reference evidence="8" key="1">
    <citation type="thesis" date="2020" institute="ProQuest LLC" country="789 East Eisenhower Parkway, Ann Arbor, MI, USA">
        <title>Comparative Genomics and Chromosome Evolution.</title>
        <authorList>
            <person name="Mudd A.B."/>
        </authorList>
    </citation>
    <scope>NUCLEOTIDE SEQUENCE</scope>
    <source>
        <strain evidence="8">237g6f4</strain>
        <tissue evidence="8">Blood</tissue>
    </source>
</reference>
<protein>
    <recommendedName>
        <fullName evidence="7">IF rod domain-containing protein</fullName>
    </recommendedName>
</protein>
<dbReference type="PANTHER" id="PTHR23239">
    <property type="entry name" value="INTERMEDIATE FILAMENT"/>
    <property type="match status" value="1"/>
</dbReference>
<dbReference type="InterPro" id="IPR002957">
    <property type="entry name" value="Keratin_I"/>
</dbReference>
<feature type="domain" description="IF rod" evidence="7">
    <location>
        <begin position="181"/>
        <end position="497"/>
    </location>
</feature>
<dbReference type="FunFam" id="1.20.5.500:FF:000001">
    <property type="entry name" value="Type II keratin 23"/>
    <property type="match status" value="1"/>
</dbReference>
<dbReference type="Pfam" id="PF00038">
    <property type="entry name" value="Filament"/>
    <property type="match status" value="1"/>
</dbReference>
<comment type="caution">
    <text evidence="8">The sequence shown here is derived from an EMBL/GenBank/DDBJ whole genome shotgun (WGS) entry which is preliminary data.</text>
</comment>
<gene>
    <name evidence="8" type="ORF">GDO81_013211</name>
</gene>
<dbReference type="SMART" id="SM01391">
    <property type="entry name" value="Filament"/>
    <property type="match status" value="1"/>
</dbReference>
<feature type="coiled-coil region" evidence="5">
    <location>
        <begin position="395"/>
        <end position="489"/>
    </location>
</feature>
<dbReference type="SUPFAM" id="SSF64593">
    <property type="entry name" value="Intermediate filament protein, coiled coil region"/>
    <property type="match status" value="2"/>
</dbReference>
<keyword evidence="9" id="KW-1185">Reference proteome</keyword>
<dbReference type="AlphaFoldDB" id="A0AAV7B365"/>
<dbReference type="PRINTS" id="PR01248">
    <property type="entry name" value="TYPE1KERATIN"/>
</dbReference>
<keyword evidence="2 4" id="KW-0403">Intermediate filament</keyword>
<dbReference type="Proteomes" id="UP000824782">
    <property type="component" value="Unassembled WGS sequence"/>
</dbReference>
<dbReference type="InterPro" id="IPR018039">
    <property type="entry name" value="IF_conserved"/>
</dbReference>
<dbReference type="PANTHER" id="PTHR23239:SF207">
    <property type="entry name" value="KERATIN, TYPE I CYTOSKELETAL 24"/>
    <property type="match status" value="1"/>
</dbReference>
<evidence type="ECO:0000313" key="8">
    <source>
        <dbReference type="EMBL" id="KAG8566375.1"/>
    </source>
</evidence>
<feature type="region of interest" description="Disordered" evidence="6">
    <location>
        <begin position="489"/>
        <end position="516"/>
    </location>
</feature>
<evidence type="ECO:0000256" key="5">
    <source>
        <dbReference type="SAM" id="Coils"/>
    </source>
</evidence>
<evidence type="ECO:0000256" key="6">
    <source>
        <dbReference type="SAM" id="MobiDB-lite"/>
    </source>
</evidence>
<name>A0AAV7B365_ENGPU</name>
<evidence type="ECO:0000256" key="2">
    <source>
        <dbReference type="ARBA" id="ARBA00022754"/>
    </source>
</evidence>
<dbReference type="GO" id="GO:0005198">
    <property type="term" value="F:structural molecule activity"/>
    <property type="evidence" value="ECO:0007669"/>
    <property type="project" value="InterPro"/>
</dbReference>
<keyword evidence="1" id="KW-0416">Keratin</keyword>
<accession>A0AAV7B365</accession>
<dbReference type="Gene3D" id="1.20.5.170">
    <property type="match status" value="1"/>
</dbReference>
<dbReference type="GO" id="GO:0005882">
    <property type="term" value="C:intermediate filament"/>
    <property type="evidence" value="ECO:0007669"/>
    <property type="project" value="UniProtKB-KW"/>
</dbReference>
<evidence type="ECO:0000313" key="9">
    <source>
        <dbReference type="Proteomes" id="UP000824782"/>
    </source>
</evidence>
<dbReference type="FunFam" id="1.20.5.1160:FF:000002">
    <property type="entry name" value="Type I keratin 10"/>
    <property type="match status" value="1"/>
</dbReference>
<dbReference type="EMBL" id="WNYA01000006">
    <property type="protein sequence ID" value="KAG8566375.1"/>
    <property type="molecule type" value="Genomic_DNA"/>
</dbReference>
<evidence type="ECO:0000256" key="3">
    <source>
        <dbReference type="ARBA" id="ARBA00023054"/>
    </source>
</evidence>